<organism evidence="2 3">
    <name type="scientific">Candidatus Faeciplasma pullistercoris</name>
    <dbReference type="NCBI Taxonomy" id="2840800"/>
    <lineage>
        <taxon>Bacteria</taxon>
        <taxon>Bacillati</taxon>
        <taxon>Bacillota</taxon>
        <taxon>Clostridia</taxon>
        <taxon>Eubacteriales</taxon>
        <taxon>Oscillospiraceae</taxon>
        <taxon>Oscillospiraceae incertae sedis</taxon>
        <taxon>Candidatus Faeciplasma</taxon>
    </lineage>
</organism>
<dbReference type="EMBL" id="DVLL01000015">
    <property type="protein sequence ID" value="HIT58854.1"/>
    <property type="molecule type" value="Genomic_DNA"/>
</dbReference>
<feature type="transmembrane region" description="Helical" evidence="1">
    <location>
        <begin position="133"/>
        <end position="156"/>
    </location>
</feature>
<feature type="transmembrane region" description="Helical" evidence="1">
    <location>
        <begin position="26"/>
        <end position="49"/>
    </location>
</feature>
<feature type="transmembrane region" description="Helical" evidence="1">
    <location>
        <begin position="87"/>
        <end position="106"/>
    </location>
</feature>
<dbReference type="Pfam" id="PF12730">
    <property type="entry name" value="ABC2_membrane_4"/>
    <property type="match status" value="1"/>
</dbReference>
<reference evidence="2" key="2">
    <citation type="journal article" date="2021" name="PeerJ">
        <title>Extensive microbial diversity within the chicken gut microbiome revealed by metagenomics and culture.</title>
        <authorList>
            <person name="Gilroy R."/>
            <person name="Ravi A."/>
            <person name="Getino M."/>
            <person name="Pursley I."/>
            <person name="Horton D.L."/>
            <person name="Alikhan N.F."/>
            <person name="Baker D."/>
            <person name="Gharbi K."/>
            <person name="Hall N."/>
            <person name="Watson M."/>
            <person name="Adriaenssens E.M."/>
            <person name="Foster-Nyarko E."/>
            <person name="Jarju S."/>
            <person name="Secka A."/>
            <person name="Antonio M."/>
            <person name="Oren A."/>
            <person name="Chaudhuri R.R."/>
            <person name="La Ragione R."/>
            <person name="Hildebrand F."/>
            <person name="Pallen M.J."/>
        </authorList>
    </citation>
    <scope>NUCLEOTIDE SEQUENCE</scope>
    <source>
        <strain evidence="2">CHK33-4379</strain>
    </source>
</reference>
<keyword evidence="1" id="KW-0812">Transmembrane</keyword>
<evidence type="ECO:0000313" key="2">
    <source>
        <dbReference type="EMBL" id="HIT58854.1"/>
    </source>
</evidence>
<keyword evidence="1" id="KW-0472">Membrane</keyword>
<accession>A0A9D1KJG1</accession>
<feature type="transmembrane region" description="Helical" evidence="1">
    <location>
        <begin position="168"/>
        <end position="193"/>
    </location>
</feature>
<feature type="transmembrane region" description="Helical" evidence="1">
    <location>
        <begin position="243"/>
        <end position="268"/>
    </location>
</feature>
<evidence type="ECO:0000256" key="1">
    <source>
        <dbReference type="SAM" id="Phobius"/>
    </source>
</evidence>
<reference evidence="2" key="1">
    <citation type="submission" date="2020-10" db="EMBL/GenBank/DDBJ databases">
        <authorList>
            <person name="Gilroy R."/>
        </authorList>
    </citation>
    <scope>NUCLEOTIDE SEQUENCE</scope>
    <source>
        <strain evidence="2">CHK33-4379</strain>
    </source>
</reference>
<keyword evidence="1" id="KW-1133">Transmembrane helix</keyword>
<proteinExistence type="predicted"/>
<protein>
    <submittedName>
        <fullName evidence="2">ABC transporter permease</fullName>
    </submittedName>
</protein>
<gene>
    <name evidence="2" type="ORF">IAC39_03985</name>
</gene>
<name>A0A9D1KJG1_9FIRM</name>
<sequence length="274" mass="29983">MEMTRALKFETPSFTKRLRGMLGVDFYRLFHTPMFYIFLVIAAIIPAMILGTSGSDTAEGVAPLYTNTWQIIAADTPIYAVSDMGQYANMNMVFIFGGIMVSIFIGHDYKSGYVKQLFTTHAKKQDYMMSKTITCAFAMACMCITYLMGGVVAGFLAGTSFEVNVGSLIIAIVSKMIMSLGWASLYTFLNIIFRRYFGISIASSFFFGTGILIIGAGAIVGNSSILNIFLYGSSVYACLSSNIMTLLVCLVVSVAWAIIYNLLGTLILSKSDVY</sequence>
<dbReference type="Proteomes" id="UP000824136">
    <property type="component" value="Unassembled WGS sequence"/>
</dbReference>
<feature type="transmembrane region" description="Helical" evidence="1">
    <location>
        <begin position="205"/>
        <end position="231"/>
    </location>
</feature>
<dbReference type="AlphaFoldDB" id="A0A9D1KJG1"/>
<comment type="caution">
    <text evidence="2">The sequence shown here is derived from an EMBL/GenBank/DDBJ whole genome shotgun (WGS) entry which is preliminary data.</text>
</comment>
<evidence type="ECO:0000313" key="3">
    <source>
        <dbReference type="Proteomes" id="UP000824136"/>
    </source>
</evidence>